<dbReference type="AlphaFoldDB" id="A0A7U6GI30"/>
<protein>
    <recommendedName>
        <fullName evidence="9">Lipid A biosynthesis acyltransferase</fullName>
    </recommendedName>
</protein>
<keyword evidence="2" id="KW-1003">Cell membrane</keyword>
<keyword evidence="4" id="KW-0808">Transferase</keyword>
<keyword evidence="6" id="KW-0012">Acyltransferase</keyword>
<dbReference type="InterPro" id="IPR014548">
    <property type="entry name" value="Ac_Trasf"/>
</dbReference>
<sequence>MSTAWFAQKERSTTFWLRVIIWIARHLGRGVARGLLYPITGYFVVSSPATRKASRDFLQRVLDRPPGWKDVFRHHHCFASVILDRVFLLTGRESLLDIQVHGYEMALEQLAKGKGAILLGSHLGSFEALRVLGMYDAQLSLKVLMIVEHNQMITRMLNLLNPEVARSVIPVGQPDTFLRVKEALDKGEIVGMLGDRVVDKEKQLRCDFLGEPAGFPMGPMQLAVALKVPVIMFYGIYAGGNRYQVYFELLTPGFDGSREQRQTAIQELVCRYATHLEAKAKMAPYNWFNFYDYWRD</sequence>
<dbReference type="GO" id="GO:0016746">
    <property type="term" value="F:acyltransferase activity"/>
    <property type="evidence" value="ECO:0007669"/>
    <property type="project" value="UniProtKB-KW"/>
</dbReference>
<keyword evidence="3" id="KW-0997">Cell inner membrane</keyword>
<evidence type="ECO:0000256" key="6">
    <source>
        <dbReference type="ARBA" id="ARBA00023315"/>
    </source>
</evidence>
<evidence type="ECO:0000313" key="8">
    <source>
        <dbReference type="Proteomes" id="UP000031631"/>
    </source>
</evidence>
<dbReference type="GO" id="GO:0005886">
    <property type="term" value="C:plasma membrane"/>
    <property type="evidence" value="ECO:0007669"/>
    <property type="project" value="UniProtKB-SubCell"/>
</dbReference>
<evidence type="ECO:0000256" key="4">
    <source>
        <dbReference type="ARBA" id="ARBA00022679"/>
    </source>
</evidence>
<name>A0A7U6GI30_9GAMM</name>
<dbReference type="EMBL" id="AP012273">
    <property type="protein sequence ID" value="BAO44041.1"/>
    <property type="molecule type" value="Genomic_DNA"/>
</dbReference>
<comment type="subcellular location">
    <subcellularLocation>
        <location evidence="1">Cell inner membrane</location>
    </subcellularLocation>
</comment>
<dbReference type="KEGG" id="tbn:TBH_C1113"/>
<dbReference type="Proteomes" id="UP000031631">
    <property type="component" value="Chromosome"/>
</dbReference>
<evidence type="ECO:0000256" key="5">
    <source>
        <dbReference type="ARBA" id="ARBA00023136"/>
    </source>
</evidence>
<evidence type="ECO:0008006" key="9">
    <source>
        <dbReference type="Google" id="ProtNLM"/>
    </source>
</evidence>
<dbReference type="OrthoDB" id="9808633at2"/>
<dbReference type="InterPro" id="IPR004960">
    <property type="entry name" value="LipA_acyltrans"/>
</dbReference>
<evidence type="ECO:0000256" key="2">
    <source>
        <dbReference type="ARBA" id="ARBA00022475"/>
    </source>
</evidence>
<keyword evidence="5" id="KW-0472">Membrane</keyword>
<gene>
    <name evidence="7" type="ORF">TBH_C1113</name>
</gene>
<reference evidence="7 8" key="1">
    <citation type="journal article" date="2014" name="PLoS ONE">
        <title>Physiological and genomic features of a novel sulfur-oxidizing gammaproteobacterium belonging to a previously uncultivated symbiotic lineage isolated from a hydrothermal vent.</title>
        <authorList>
            <person name="Nunoura T."/>
            <person name="Takaki Y."/>
            <person name="Kazama H."/>
            <person name="Kakuta J."/>
            <person name="Shimamura S."/>
            <person name="Makita H."/>
            <person name="Hirai M."/>
            <person name="Miyazaki M."/>
            <person name="Takai K."/>
        </authorList>
    </citation>
    <scope>NUCLEOTIDE SEQUENCE [LARGE SCALE GENOMIC DNA]</scope>
    <source>
        <strain evidence="7 8">Hiromi1</strain>
    </source>
</reference>
<accession>A0A7U6GI30</accession>
<dbReference type="PANTHER" id="PTHR30606">
    <property type="entry name" value="LIPID A BIOSYNTHESIS LAUROYL ACYLTRANSFERASE"/>
    <property type="match status" value="1"/>
</dbReference>
<dbReference type="CDD" id="cd07984">
    <property type="entry name" value="LPLAT_LABLAT-like"/>
    <property type="match status" value="1"/>
</dbReference>
<evidence type="ECO:0000313" key="7">
    <source>
        <dbReference type="EMBL" id="BAO44041.1"/>
    </source>
</evidence>
<dbReference type="Pfam" id="PF03279">
    <property type="entry name" value="Lip_A_acyltrans"/>
    <property type="match status" value="1"/>
</dbReference>
<dbReference type="PIRSF" id="PIRSF028561">
    <property type="entry name" value="Ac_Trasf"/>
    <property type="match status" value="1"/>
</dbReference>
<keyword evidence="8" id="KW-1185">Reference proteome</keyword>
<proteinExistence type="predicted"/>
<dbReference type="GO" id="GO:0009247">
    <property type="term" value="P:glycolipid biosynthetic process"/>
    <property type="evidence" value="ECO:0007669"/>
    <property type="project" value="UniProtKB-ARBA"/>
</dbReference>
<evidence type="ECO:0000256" key="3">
    <source>
        <dbReference type="ARBA" id="ARBA00022519"/>
    </source>
</evidence>
<organism evidence="7 8">
    <name type="scientific">Thiolapillus brandeum</name>
    <dbReference type="NCBI Taxonomy" id="1076588"/>
    <lineage>
        <taxon>Bacteria</taxon>
        <taxon>Pseudomonadati</taxon>
        <taxon>Pseudomonadota</taxon>
        <taxon>Gammaproteobacteria</taxon>
        <taxon>Chromatiales</taxon>
        <taxon>Sedimenticolaceae</taxon>
        <taxon>Thiolapillus</taxon>
    </lineage>
</organism>
<evidence type="ECO:0000256" key="1">
    <source>
        <dbReference type="ARBA" id="ARBA00004533"/>
    </source>
</evidence>
<dbReference type="RefSeq" id="WP_041066437.1">
    <property type="nucleotide sequence ID" value="NZ_AP012273.1"/>
</dbReference>
<dbReference type="PANTHER" id="PTHR30606:SF9">
    <property type="entry name" value="LIPID A BIOSYNTHESIS LAUROYLTRANSFERASE"/>
    <property type="match status" value="1"/>
</dbReference>